<gene>
    <name evidence="1" type="ORF">Amon01_000592300</name>
</gene>
<sequence>MAKFNIDGDRDAESSSSNNIEIVDMIFNQPVGSRGTCFGCNVLATPKGGANFSLTCVKALGPETVKTYADGFQYWIDQALALDV</sequence>
<evidence type="ECO:0000313" key="2">
    <source>
        <dbReference type="Proteomes" id="UP001165063"/>
    </source>
</evidence>
<proteinExistence type="predicted"/>
<dbReference type="AlphaFoldDB" id="A0A9W6Z1V2"/>
<comment type="caution">
    <text evidence="1">The sequence shown here is derived from an EMBL/GenBank/DDBJ whole genome shotgun (WGS) entry which is preliminary data.</text>
</comment>
<name>A0A9W6Z1V2_AMBMO</name>
<protein>
    <submittedName>
        <fullName evidence="1">Unnamed protein product</fullName>
    </submittedName>
</protein>
<evidence type="ECO:0000313" key="1">
    <source>
        <dbReference type="EMBL" id="GMG40139.1"/>
    </source>
</evidence>
<dbReference type="InterPro" id="IPR010828">
    <property type="entry name" value="Atf2/Sli1-like"/>
</dbReference>
<dbReference type="Proteomes" id="UP001165063">
    <property type="component" value="Unassembled WGS sequence"/>
</dbReference>
<reference evidence="1" key="1">
    <citation type="submission" date="2023-04" db="EMBL/GenBank/DDBJ databases">
        <title>Ambrosiozyma monospora NBRC 1965.</title>
        <authorList>
            <person name="Ichikawa N."/>
            <person name="Sato H."/>
            <person name="Tonouchi N."/>
        </authorList>
    </citation>
    <scope>NUCLEOTIDE SEQUENCE</scope>
    <source>
        <strain evidence="1">NBRC 1965</strain>
    </source>
</reference>
<keyword evidence="2" id="KW-1185">Reference proteome</keyword>
<organism evidence="1 2">
    <name type="scientific">Ambrosiozyma monospora</name>
    <name type="common">Yeast</name>
    <name type="synonym">Endomycopsis monosporus</name>
    <dbReference type="NCBI Taxonomy" id="43982"/>
    <lineage>
        <taxon>Eukaryota</taxon>
        <taxon>Fungi</taxon>
        <taxon>Dikarya</taxon>
        <taxon>Ascomycota</taxon>
        <taxon>Saccharomycotina</taxon>
        <taxon>Pichiomycetes</taxon>
        <taxon>Pichiales</taxon>
        <taxon>Pichiaceae</taxon>
        <taxon>Ambrosiozyma</taxon>
    </lineage>
</organism>
<dbReference type="OrthoDB" id="2150604at2759"/>
<dbReference type="Pfam" id="PF07247">
    <property type="entry name" value="AATase"/>
    <property type="match status" value="1"/>
</dbReference>
<accession>A0A9W6Z1V2</accession>
<dbReference type="EMBL" id="BSXU01003480">
    <property type="protein sequence ID" value="GMG40139.1"/>
    <property type="molecule type" value="Genomic_DNA"/>
</dbReference>